<name>A0A1N6RL06_9SPIO</name>
<proteinExistence type="predicted"/>
<dbReference type="EMBL" id="FTMS01000006">
    <property type="protein sequence ID" value="SIQ29402.1"/>
    <property type="molecule type" value="Genomic_DNA"/>
</dbReference>
<feature type="non-terminal residue" evidence="1">
    <location>
        <position position="1"/>
    </location>
</feature>
<reference evidence="1 2" key="1">
    <citation type="submission" date="2017-01" db="EMBL/GenBank/DDBJ databases">
        <authorList>
            <person name="Mah S.A."/>
            <person name="Swanson W.J."/>
            <person name="Moy G.W."/>
            <person name="Vacquier V.D."/>
        </authorList>
    </citation>
    <scope>NUCLEOTIDE SEQUENCE [LARGE SCALE GENOMIC DNA]</scope>
    <source>
        <strain evidence="1 2">ASpG1</strain>
    </source>
</reference>
<sequence length="165" mass="18859">YRTKTSAMGFSGRSIRSMEIYYSCFLEVSTAGTGDVLAIRGQGIREGYRTILLQRPVVRRDEQLHSELKSDMNVESLPSGKFAVKALILKVALVAFNILRFLEQSVLGMEELPYKTEVTRKRLRKVIDHLIRVEVKLVFHARQQVIKLRGRDPCLRALYDSCSVL</sequence>
<organism evidence="1 2">
    <name type="scientific">Alkalispirochaeta americana</name>
    <dbReference type="NCBI Taxonomy" id="159291"/>
    <lineage>
        <taxon>Bacteria</taxon>
        <taxon>Pseudomonadati</taxon>
        <taxon>Spirochaetota</taxon>
        <taxon>Spirochaetia</taxon>
        <taxon>Spirochaetales</taxon>
        <taxon>Spirochaetaceae</taxon>
        <taxon>Alkalispirochaeta</taxon>
    </lineage>
</organism>
<gene>
    <name evidence="1" type="ORF">SAMN05920897_106148</name>
</gene>
<dbReference type="AlphaFoldDB" id="A0A1N6RL06"/>
<evidence type="ECO:0008006" key="3">
    <source>
        <dbReference type="Google" id="ProtNLM"/>
    </source>
</evidence>
<keyword evidence="2" id="KW-1185">Reference proteome</keyword>
<dbReference type="STRING" id="159291.SAMN05920897_106148"/>
<accession>A0A1N6RL06</accession>
<dbReference type="Proteomes" id="UP000186400">
    <property type="component" value="Unassembled WGS sequence"/>
</dbReference>
<evidence type="ECO:0000313" key="2">
    <source>
        <dbReference type="Proteomes" id="UP000186400"/>
    </source>
</evidence>
<protein>
    <recommendedName>
        <fullName evidence="3">Transposase DDE domain group 1</fullName>
    </recommendedName>
</protein>
<evidence type="ECO:0000313" key="1">
    <source>
        <dbReference type="EMBL" id="SIQ29402.1"/>
    </source>
</evidence>